<dbReference type="Gene3D" id="1.10.287.10">
    <property type="entry name" value="S15/NS1, RNA-binding"/>
    <property type="match status" value="1"/>
</dbReference>
<dbReference type="RefSeq" id="WP_087506777.1">
    <property type="nucleotide sequence ID" value="NZ_BMDX01000017.1"/>
</dbReference>
<dbReference type="InterPro" id="IPR009068">
    <property type="entry name" value="uS15_NS1_RNA-bd_sf"/>
</dbReference>
<dbReference type="CDD" id="cd00353">
    <property type="entry name" value="Ribosomal_S15p_S13e"/>
    <property type="match status" value="1"/>
</dbReference>
<keyword evidence="2 4" id="KW-0687">Ribonucleoprotein</keyword>
<dbReference type="OrthoDB" id="9799262at2"/>
<dbReference type="Proteomes" id="UP000619743">
    <property type="component" value="Unassembled WGS sequence"/>
</dbReference>
<dbReference type="SMART" id="SM01387">
    <property type="entry name" value="Ribosomal_S15"/>
    <property type="match status" value="1"/>
</dbReference>
<dbReference type="NCBIfam" id="TIGR00952">
    <property type="entry name" value="S15_bact"/>
    <property type="match status" value="1"/>
</dbReference>
<dbReference type="GO" id="GO:0022627">
    <property type="term" value="C:cytosolic small ribosomal subunit"/>
    <property type="evidence" value="ECO:0007669"/>
    <property type="project" value="TreeGrafter"/>
</dbReference>
<dbReference type="HAMAP" id="MF_01343_B">
    <property type="entry name" value="Ribosomal_uS15_B"/>
    <property type="match status" value="1"/>
</dbReference>
<comment type="caution">
    <text evidence="7">The sequence shown here is derived from an EMBL/GenBank/DDBJ whole genome shotgun (WGS) entry which is preliminary data.</text>
</comment>
<dbReference type="PANTHER" id="PTHR23321:SF26">
    <property type="entry name" value="SMALL RIBOSOMAL SUBUNIT PROTEIN US15M"/>
    <property type="match status" value="1"/>
</dbReference>
<evidence type="ECO:0000313" key="7">
    <source>
        <dbReference type="EMBL" id="GGA84966.1"/>
    </source>
</evidence>
<sequence>MSLTTEKKAAIVAEFAQGEGDTGSPEVQVALLTAQINHLQGHFKTHIHDHHSRRGLLRMVSQRRKLLDYLKRKNQERYQSLIEKLGLRR</sequence>
<reference evidence="8" key="1">
    <citation type="journal article" date="2019" name="Int. J. Syst. Evol. Microbiol.">
        <title>The Global Catalogue of Microorganisms (GCM) 10K type strain sequencing project: providing services to taxonomists for standard genome sequencing and annotation.</title>
        <authorList>
            <consortium name="The Broad Institute Genomics Platform"/>
            <consortium name="The Broad Institute Genome Sequencing Center for Infectious Disease"/>
            <person name="Wu L."/>
            <person name="Ma J."/>
        </authorList>
    </citation>
    <scope>NUCLEOTIDE SEQUENCE [LARGE SCALE GENOMIC DNA]</scope>
    <source>
        <strain evidence="8">CGMCC 1.10130</strain>
    </source>
</reference>
<keyword evidence="4 6" id="KW-0694">RNA-binding</keyword>
<evidence type="ECO:0000256" key="4">
    <source>
        <dbReference type="HAMAP-Rule" id="MF_01343"/>
    </source>
</evidence>
<dbReference type="GO" id="GO:0006412">
    <property type="term" value="P:translation"/>
    <property type="evidence" value="ECO:0007669"/>
    <property type="project" value="UniProtKB-UniRule"/>
</dbReference>
<dbReference type="EMBL" id="BMDX01000017">
    <property type="protein sequence ID" value="GGA84966.1"/>
    <property type="molecule type" value="Genomic_DNA"/>
</dbReference>
<keyword evidence="8" id="KW-1185">Reference proteome</keyword>
<dbReference type="PROSITE" id="PS00362">
    <property type="entry name" value="RIBOSOMAL_S15"/>
    <property type="match status" value="1"/>
</dbReference>
<evidence type="ECO:0000313" key="8">
    <source>
        <dbReference type="Proteomes" id="UP000619743"/>
    </source>
</evidence>
<comment type="similarity">
    <text evidence="4 5">Belongs to the universal ribosomal protein uS15 family.</text>
</comment>
<dbReference type="FunFam" id="1.10.287.10:FF:000002">
    <property type="entry name" value="30S ribosomal protein S15"/>
    <property type="match status" value="1"/>
</dbReference>
<dbReference type="InterPro" id="IPR000589">
    <property type="entry name" value="Ribosomal_uS15"/>
</dbReference>
<dbReference type="Gene3D" id="6.10.250.3130">
    <property type="match status" value="1"/>
</dbReference>
<dbReference type="GO" id="GO:0019843">
    <property type="term" value="F:rRNA binding"/>
    <property type="evidence" value="ECO:0007669"/>
    <property type="project" value="UniProtKB-UniRule"/>
</dbReference>
<dbReference type="PANTHER" id="PTHR23321">
    <property type="entry name" value="RIBOSOMAL PROTEIN S15, BACTERIAL AND ORGANELLAR"/>
    <property type="match status" value="1"/>
</dbReference>
<comment type="function">
    <text evidence="4 6">One of the primary rRNA binding proteins, it binds directly to 16S rRNA where it helps nucleate assembly of the platform of the 30S subunit by binding and bridging several RNA helices of the 16S rRNA.</text>
</comment>
<dbReference type="GO" id="GO:0003735">
    <property type="term" value="F:structural constituent of ribosome"/>
    <property type="evidence" value="ECO:0007669"/>
    <property type="project" value="InterPro"/>
</dbReference>
<keyword evidence="4 6" id="KW-0699">rRNA-binding</keyword>
<comment type="function">
    <text evidence="4">Forms an intersubunit bridge (bridge B4) with the 23S rRNA of the 50S subunit in the ribosome.</text>
</comment>
<accession>A0A8J2U7X0</accession>
<dbReference type="SUPFAM" id="SSF47060">
    <property type="entry name" value="S15/NS1 RNA-binding domain"/>
    <property type="match status" value="1"/>
</dbReference>
<dbReference type="Pfam" id="PF00312">
    <property type="entry name" value="Ribosomal_S15"/>
    <property type="match status" value="1"/>
</dbReference>
<protein>
    <recommendedName>
        <fullName evidence="4">Small ribosomal subunit protein uS15</fullName>
    </recommendedName>
</protein>
<evidence type="ECO:0000256" key="6">
    <source>
        <dbReference type="RuleBase" id="RU004524"/>
    </source>
</evidence>
<evidence type="ECO:0000256" key="5">
    <source>
        <dbReference type="RuleBase" id="RU003919"/>
    </source>
</evidence>
<organism evidence="7 8">
    <name type="scientific">Neiella marina</name>
    <dbReference type="NCBI Taxonomy" id="508461"/>
    <lineage>
        <taxon>Bacteria</taxon>
        <taxon>Pseudomonadati</taxon>
        <taxon>Pseudomonadota</taxon>
        <taxon>Gammaproteobacteria</taxon>
        <taxon>Alteromonadales</taxon>
        <taxon>Echinimonadaceae</taxon>
        <taxon>Neiella</taxon>
    </lineage>
</organism>
<evidence type="ECO:0000256" key="1">
    <source>
        <dbReference type="ARBA" id="ARBA00022980"/>
    </source>
</evidence>
<evidence type="ECO:0000256" key="2">
    <source>
        <dbReference type="ARBA" id="ARBA00023274"/>
    </source>
</evidence>
<dbReference type="InterPro" id="IPR005290">
    <property type="entry name" value="Ribosomal_uS15_bac-type"/>
</dbReference>
<dbReference type="AlphaFoldDB" id="A0A8J2U7X0"/>
<comment type="subunit">
    <text evidence="3 4">Part of the 30S ribosomal subunit. Forms a bridge to the 50S subunit in the 70S ribosome, contacting the 23S rRNA.</text>
</comment>
<keyword evidence="1 4" id="KW-0689">Ribosomal protein</keyword>
<evidence type="ECO:0000256" key="3">
    <source>
        <dbReference type="ARBA" id="ARBA00064542"/>
    </source>
</evidence>
<name>A0A8J2U7X0_9GAMM</name>
<gene>
    <name evidence="4 7" type="primary">rpsO</name>
    <name evidence="7" type="ORF">GCM10011369_28740</name>
</gene>
<proteinExistence type="inferred from homology"/>